<dbReference type="PANTHER" id="PTHR33875">
    <property type="entry name" value="OS09G0542200 PROTEIN"/>
    <property type="match status" value="1"/>
</dbReference>
<dbReference type="EMBL" id="CP047652">
    <property type="protein sequence ID" value="QHI95782.1"/>
    <property type="molecule type" value="Genomic_DNA"/>
</dbReference>
<evidence type="ECO:0000259" key="1">
    <source>
        <dbReference type="Pfam" id="PF13462"/>
    </source>
</evidence>
<proteinExistence type="predicted"/>
<keyword evidence="3" id="KW-1185">Reference proteome</keyword>
<gene>
    <name evidence="2" type="ORF">GT348_05515</name>
</gene>
<evidence type="ECO:0000313" key="3">
    <source>
        <dbReference type="Proteomes" id="UP000463975"/>
    </source>
</evidence>
<evidence type="ECO:0000313" key="2">
    <source>
        <dbReference type="EMBL" id="QHI95782.1"/>
    </source>
</evidence>
<name>A0A6P1NJD1_9PROT</name>
<accession>A0A6P1NJD1</accession>
<reference evidence="2 3" key="1">
    <citation type="submission" date="2020-01" db="EMBL/GenBank/DDBJ databases">
        <title>Genome sequencing of strain KACC 21507.</title>
        <authorList>
            <person name="Heo J."/>
            <person name="Kim S.-J."/>
            <person name="Kim J.-S."/>
            <person name="Hong S.-B."/>
            <person name="Kwon S.-W."/>
        </authorList>
    </citation>
    <scope>NUCLEOTIDE SEQUENCE [LARGE SCALE GENOMIC DNA]</scope>
    <source>
        <strain evidence="2 3">KACC 21507</strain>
    </source>
</reference>
<dbReference type="KEGG" id="bomb:GT348_05515"/>
<dbReference type="RefSeq" id="WP_160618857.1">
    <property type="nucleotide sequence ID" value="NZ_CP047652.1"/>
</dbReference>
<sequence length="192" mass="21669">MANRATKPVSLIWGTGPLKLDIFIEPTCPFCVRTLGKIKPFLSEVGESNVMVELHLHSQPWHLFSPVIMRSILAAATLPDGKNKAWHVLEIIGQHREEFEFKDHASGPNMEATPNDIVRRVEQYSGLSLQEAFKSQDVTASLKRYAKFARQNGIHVSPTFMVNGLIDNRFSSGEDISEWVERVRAELKNKLS</sequence>
<organism evidence="2 3">
    <name type="scientific">Aristophania vespae</name>
    <dbReference type="NCBI Taxonomy" id="2697033"/>
    <lineage>
        <taxon>Bacteria</taxon>
        <taxon>Pseudomonadati</taxon>
        <taxon>Pseudomonadota</taxon>
        <taxon>Alphaproteobacteria</taxon>
        <taxon>Acetobacterales</taxon>
        <taxon>Acetobacteraceae</taxon>
        <taxon>Aristophania</taxon>
    </lineage>
</organism>
<dbReference type="Proteomes" id="UP000463975">
    <property type="component" value="Chromosome"/>
</dbReference>
<dbReference type="Gene3D" id="3.40.30.10">
    <property type="entry name" value="Glutaredoxin"/>
    <property type="match status" value="1"/>
</dbReference>
<dbReference type="InterPro" id="IPR036249">
    <property type="entry name" value="Thioredoxin-like_sf"/>
</dbReference>
<feature type="domain" description="Thioredoxin-like fold" evidence="1">
    <location>
        <begin position="17"/>
        <end position="181"/>
    </location>
</feature>
<dbReference type="PANTHER" id="PTHR33875:SF2">
    <property type="entry name" value="ACR183CP"/>
    <property type="match status" value="1"/>
</dbReference>
<protein>
    <submittedName>
        <fullName evidence="2">Thioredoxin domain-containing protein</fullName>
    </submittedName>
</protein>
<dbReference type="InterPro" id="IPR012336">
    <property type="entry name" value="Thioredoxin-like_fold"/>
</dbReference>
<dbReference type="Pfam" id="PF13462">
    <property type="entry name" value="Thioredoxin_4"/>
    <property type="match status" value="1"/>
</dbReference>
<dbReference type="AlphaFoldDB" id="A0A6P1NJD1"/>
<dbReference type="SUPFAM" id="SSF52833">
    <property type="entry name" value="Thioredoxin-like"/>
    <property type="match status" value="1"/>
</dbReference>